<dbReference type="InterPro" id="IPR036428">
    <property type="entry name" value="PCD_sf"/>
</dbReference>
<evidence type="ECO:0000256" key="1">
    <source>
        <dbReference type="ARBA" id="ARBA00001554"/>
    </source>
</evidence>
<evidence type="ECO:0000256" key="2">
    <source>
        <dbReference type="ARBA" id="ARBA00006472"/>
    </source>
</evidence>
<dbReference type="Gene3D" id="3.30.1360.20">
    <property type="entry name" value="Transcriptional coactivator/pterin dehydratase"/>
    <property type="match status" value="1"/>
</dbReference>
<organism evidence="5">
    <name type="scientific">seawater metagenome</name>
    <dbReference type="NCBI Taxonomy" id="1561972"/>
    <lineage>
        <taxon>unclassified sequences</taxon>
        <taxon>metagenomes</taxon>
        <taxon>ecological metagenomes</taxon>
    </lineage>
</organism>
<gene>
    <name evidence="5" type="ORF">CPAV1605_1240</name>
</gene>
<dbReference type="GO" id="GO:0008124">
    <property type="term" value="F:4-alpha-hydroxytetrahydrobiopterin dehydratase activity"/>
    <property type="evidence" value="ECO:0007669"/>
    <property type="project" value="UniProtKB-EC"/>
</dbReference>
<accession>A0A5E8CL21</accession>
<keyword evidence="4" id="KW-0456">Lyase</keyword>
<comment type="catalytic activity">
    <reaction evidence="1">
        <text>(4aS,6R)-4a-hydroxy-L-erythro-5,6,7,8-tetrahydrobiopterin = (6R)-L-erythro-6,7-dihydrobiopterin + H2O</text>
        <dbReference type="Rhea" id="RHEA:11920"/>
        <dbReference type="ChEBI" id="CHEBI:15377"/>
        <dbReference type="ChEBI" id="CHEBI:15642"/>
        <dbReference type="ChEBI" id="CHEBI:43120"/>
        <dbReference type="EC" id="4.2.1.96"/>
    </reaction>
</comment>
<dbReference type="EMBL" id="CABVLZ010000004">
    <property type="protein sequence ID" value="VVU95489.1"/>
    <property type="molecule type" value="Genomic_DNA"/>
</dbReference>
<name>A0A5E8CL21_9ZZZZ</name>
<dbReference type="InterPro" id="IPR001533">
    <property type="entry name" value="Pterin_deHydtase"/>
</dbReference>
<dbReference type="AlphaFoldDB" id="A0A5E8CL21"/>
<dbReference type="Pfam" id="PF01329">
    <property type="entry name" value="Pterin_4a"/>
    <property type="match status" value="1"/>
</dbReference>
<dbReference type="GO" id="GO:0006729">
    <property type="term" value="P:tetrahydrobiopterin biosynthetic process"/>
    <property type="evidence" value="ECO:0007669"/>
    <property type="project" value="InterPro"/>
</dbReference>
<proteinExistence type="inferred from homology"/>
<sequence length="106" mass="12708">MKNMKQVQTLRENFMNKNQNVNLKLNNNNQLELNLTNIKFENICKLLEKINPVIIALDHHPEIIYSYNFITIKSTTHEKDNTITQKDFDLIESIFYIYFNLCRENL</sequence>
<protein>
    <recommendedName>
        <fullName evidence="3">4a-hydroxytetrahydrobiopterin dehydratase</fullName>
        <ecNumber evidence="3">4.2.1.96</ecNumber>
    </recommendedName>
</protein>
<dbReference type="EC" id="4.2.1.96" evidence="3"/>
<reference evidence="5" key="1">
    <citation type="submission" date="2019-09" db="EMBL/GenBank/DDBJ databases">
        <authorList>
            <person name="Needham M D."/>
        </authorList>
    </citation>
    <scope>NUCLEOTIDE SEQUENCE</scope>
</reference>
<evidence type="ECO:0000256" key="3">
    <source>
        <dbReference type="ARBA" id="ARBA00013252"/>
    </source>
</evidence>
<dbReference type="SUPFAM" id="SSF55248">
    <property type="entry name" value="PCD-like"/>
    <property type="match status" value="1"/>
</dbReference>
<evidence type="ECO:0000313" key="5">
    <source>
        <dbReference type="EMBL" id="VVU95489.1"/>
    </source>
</evidence>
<comment type="similarity">
    <text evidence="2">Belongs to the pterin-4-alpha-carbinolamine dehydratase family.</text>
</comment>
<evidence type="ECO:0000256" key="4">
    <source>
        <dbReference type="ARBA" id="ARBA00023239"/>
    </source>
</evidence>